<dbReference type="SUPFAM" id="SSF56281">
    <property type="entry name" value="Metallo-hydrolase/oxidoreductase"/>
    <property type="match status" value="1"/>
</dbReference>
<dbReference type="Proteomes" id="UP000579281">
    <property type="component" value="Unassembled WGS sequence"/>
</dbReference>
<dbReference type="GO" id="GO:0046872">
    <property type="term" value="F:metal ion binding"/>
    <property type="evidence" value="ECO:0007669"/>
    <property type="project" value="InterPro"/>
</dbReference>
<dbReference type="Gene3D" id="3.40.50.360">
    <property type="match status" value="1"/>
</dbReference>
<comment type="caution">
    <text evidence="3">The sequence shown here is derived from an EMBL/GenBank/DDBJ whole genome shotgun (WGS) entry which is preliminary data.</text>
</comment>
<dbReference type="GO" id="GO:0010181">
    <property type="term" value="F:FMN binding"/>
    <property type="evidence" value="ECO:0007669"/>
    <property type="project" value="InterPro"/>
</dbReference>
<dbReference type="PANTHER" id="PTHR43717">
    <property type="entry name" value="ANAEROBIC NITRIC OXIDE REDUCTASE FLAVORUBREDOXIN"/>
    <property type="match status" value="1"/>
</dbReference>
<dbReference type="InterPro" id="IPR036866">
    <property type="entry name" value="RibonucZ/Hydroxyglut_hydro"/>
</dbReference>
<name>A0A841KUJ5_9FIRM</name>
<dbReference type="SMART" id="SM00849">
    <property type="entry name" value="Lactamase_B"/>
    <property type="match status" value="1"/>
</dbReference>
<dbReference type="InterPro" id="IPR008254">
    <property type="entry name" value="Flavodoxin/NO_synth"/>
</dbReference>
<gene>
    <name evidence="3" type="ORF">HNQ80_003425</name>
</gene>
<dbReference type="InterPro" id="IPR016440">
    <property type="entry name" value="Rubredoxin-O_OxRdtase"/>
</dbReference>
<dbReference type="InterPro" id="IPR045761">
    <property type="entry name" value="ODP_dom"/>
</dbReference>
<evidence type="ECO:0000313" key="4">
    <source>
        <dbReference type="Proteomes" id="UP000579281"/>
    </source>
</evidence>
<evidence type="ECO:0000256" key="1">
    <source>
        <dbReference type="ARBA" id="ARBA00007121"/>
    </source>
</evidence>
<dbReference type="GO" id="GO:0009055">
    <property type="term" value="F:electron transfer activity"/>
    <property type="evidence" value="ECO:0007669"/>
    <property type="project" value="InterPro"/>
</dbReference>
<dbReference type="PANTHER" id="PTHR43717:SF1">
    <property type="entry name" value="ANAEROBIC NITRIC OXIDE REDUCTASE FLAVORUBREDOXIN"/>
    <property type="match status" value="1"/>
</dbReference>
<dbReference type="Gene3D" id="3.60.15.10">
    <property type="entry name" value="Ribonuclease Z/Hydroxyacylglutathione hydrolase-like"/>
    <property type="match status" value="1"/>
</dbReference>
<accession>A0A841KUJ5</accession>
<dbReference type="CDD" id="cd07709">
    <property type="entry name" value="flavodiiron_proteins_MBL-fold"/>
    <property type="match status" value="1"/>
</dbReference>
<dbReference type="EMBL" id="JACHEN010000022">
    <property type="protein sequence ID" value="MBB6217306.1"/>
    <property type="molecule type" value="Genomic_DNA"/>
</dbReference>
<protein>
    <submittedName>
        <fullName evidence="3">Flavorubredoxin</fullName>
    </submittedName>
</protein>
<dbReference type="SUPFAM" id="SSF52218">
    <property type="entry name" value="Flavoproteins"/>
    <property type="match status" value="1"/>
</dbReference>
<dbReference type="PIRSF" id="PIRSF005243">
    <property type="entry name" value="ROO"/>
    <property type="match status" value="1"/>
</dbReference>
<dbReference type="PROSITE" id="PS00201">
    <property type="entry name" value="FLAVODOXIN"/>
    <property type="match status" value="1"/>
</dbReference>
<feature type="domain" description="Flavodoxin-like" evidence="2">
    <location>
        <begin position="253"/>
        <end position="399"/>
    </location>
</feature>
<sequence>MFNSVSITDQIYWVGINDRRTALFENLWPLDHGVAYNSYLIVDEKIALVDTVDAGQTSEYLGKIKKIIGSDRKIDYLIVNHMEPDHSGTMQAIVELYPDIKIVGNPKTFDMIQNFYGITENHYSVKEGDILDLGQHKLKFYMTPMVHWPETMMAYEETNHILFSGDAFGSFGALDGGIFNDEVDMHFFEEEMRRYYSNIVGKYGATVQAALKKLSSLEIRTICSTHGPIWRNDIATIVSLYDQWSKYEAEEGVVIVYGTMYGNTGKMAETIGRTLSEEGIKNIKIYDASKTHASFILRDIWKYKGLIIGSCAYNTAMFPPVQNLTDKLIHVGLKNRILGIFGTYSWNGGGVSNLMKFAEQIKLPVVTEPVEAKCAACGNDIDGCMEMAKQMAKKLREQA</sequence>
<dbReference type="PROSITE" id="PS50902">
    <property type="entry name" value="FLAVODOXIN_LIKE"/>
    <property type="match status" value="1"/>
</dbReference>
<dbReference type="Pfam" id="PF19583">
    <property type="entry name" value="ODP"/>
    <property type="match status" value="1"/>
</dbReference>
<evidence type="ECO:0000259" key="2">
    <source>
        <dbReference type="PROSITE" id="PS50902"/>
    </source>
</evidence>
<dbReference type="InterPro" id="IPR001226">
    <property type="entry name" value="Flavodoxin_CS"/>
</dbReference>
<dbReference type="InterPro" id="IPR001279">
    <property type="entry name" value="Metallo-B-lactamas"/>
</dbReference>
<evidence type="ECO:0000313" key="3">
    <source>
        <dbReference type="EMBL" id="MBB6217306.1"/>
    </source>
</evidence>
<dbReference type="RefSeq" id="WP_184311807.1">
    <property type="nucleotide sequence ID" value="NZ_JACHEN010000022.1"/>
</dbReference>
<dbReference type="AlphaFoldDB" id="A0A841KUJ5"/>
<organism evidence="3 4">
    <name type="scientific">Anaerosolibacter carboniphilus</name>
    <dbReference type="NCBI Taxonomy" id="1417629"/>
    <lineage>
        <taxon>Bacteria</taxon>
        <taxon>Bacillati</taxon>
        <taxon>Bacillota</taxon>
        <taxon>Clostridia</taxon>
        <taxon>Peptostreptococcales</taxon>
        <taxon>Thermotaleaceae</taxon>
        <taxon>Anaerosolibacter</taxon>
    </lineage>
</organism>
<keyword evidence="4" id="KW-1185">Reference proteome</keyword>
<dbReference type="GO" id="GO:0016651">
    <property type="term" value="F:oxidoreductase activity, acting on NAD(P)H"/>
    <property type="evidence" value="ECO:0007669"/>
    <property type="project" value="UniProtKB-ARBA"/>
</dbReference>
<dbReference type="InterPro" id="IPR029039">
    <property type="entry name" value="Flavoprotein-like_sf"/>
</dbReference>
<reference evidence="3 4" key="1">
    <citation type="submission" date="2020-08" db="EMBL/GenBank/DDBJ databases">
        <title>Genomic Encyclopedia of Type Strains, Phase IV (KMG-IV): sequencing the most valuable type-strain genomes for metagenomic binning, comparative biology and taxonomic classification.</title>
        <authorList>
            <person name="Goeker M."/>
        </authorList>
    </citation>
    <scope>NUCLEOTIDE SEQUENCE [LARGE SCALE GENOMIC DNA]</scope>
    <source>
        <strain evidence="3 4">DSM 103526</strain>
    </source>
</reference>
<comment type="similarity">
    <text evidence="1">In the N-terminal section; belongs to the zinc metallo-hydrolase group 3 family.</text>
</comment>
<dbReference type="Pfam" id="PF00258">
    <property type="entry name" value="Flavodoxin_1"/>
    <property type="match status" value="1"/>
</dbReference>
<proteinExistence type="inferred from homology"/>